<evidence type="ECO:0000313" key="3">
    <source>
        <dbReference type="EMBL" id="CEM42050.1"/>
    </source>
</evidence>
<organism evidence="3">
    <name type="scientific">Chromera velia CCMP2878</name>
    <dbReference type="NCBI Taxonomy" id="1169474"/>
    <lineage>
        <taxon>Eukaryota</taxon>
        <taxon>Sar</taxon>
        <taxon>Alveolata</taxon>
        <taxon>Colpodellida</taxon>
        <taxon>Chromeraceae</taxon>
        <taxon>Chromera</taxon>
    </lineage>
</organism>
<protein>
    <submittedName>
        <fullName evidence="3">Uncharacterized protein</fullName>
    </submittedName>
</protein>
<keyword evidence="2" id="KW-1133">Transmembrane helix</keyword>
<reference evidence="3" key="1">
    <citation type="submission" date="2014-11" db="EMBL/GenBank/DDBJ databases">
        <authorList>
            <person name="Otto D Thomas"/>
            <person name="Naeem Raeece"/>
        </authorList>
    </citation>
    <scope>NUCLEOTIDE SEQUENCE</scope>
</reference>
<feature type="compositionally biased region" description="Basic and acidic residues" evidence="1">
    <location>
        <begin position="48"/>
        <end position="66"/>
    </location>
</feature>
<feature type="region of interest" description="Disordered" evidence="1">
    <location>
        <begin position="1"/>
        <end position="66"/>
    </location>
</feature>
<evidence type="ECO:0000256" key="2">
    <source>
        <dbReference type="SAM" id="Phobius"/>
    </source>
</evidence>
<feature type="compositionally biased region" description="Polar residues" evidence="1">
    <location>
        <begin position="1"/>
        <end position="17"/>
    </location>
</feature>
<proteinExistence type="predicted"/>
<dbReference type="EMBL" id="CDMZ01002366">
    <property type="protein sequence ID" value="CEM42050.1"/>
    <property type="molecule type" value="Genomic_DNA"/>
</dbReference>
<keyword evidence="2" id="KW-0812">Transmembrane</keyword>
<sequence>MAVKSSSRGEGEVTSQTESGRGAAGGEAGKAGSRTKKGKGQRQAVSDTKGETKEGKRKGDEEELVRHTLPTVPDTLRPIVAWMRLDGRLNDGFLFFVGLRILCLLAAFPGWTAVQVTGALELMDLSEVQFLLDSLVAAGLLFRRRRERGDGGCIGNERGRHDPAASAAGGIGGSSERGGLKGGPVFEYFAPPFSEAFAGGRRG</sequence>
<name>A0A0G4HDB7_9ALVE</name>
<keyword evidence="2" id="KW-0472">Membrane</keyword>
<accession>A0A0G4HDB7</accession>
<feature type="transmembrane region" description="Helical" evidence="2">
    <location>
        <begin position="93"/>
        <end position="113"/>
    </location>
</feature>
<dbReference type="VEuPathDB" id="CryptoDB:Cvel_26471"/>
<gene>
    <name evidence="3" type="ORF">Cvel_26471</name>
</gene>
<dbReference type="AlphaFoldDB" id="A0A0G4HDB7"/>
<evidence type="ECO:0000256" key="1">
    <source>
        <dbReference type="SAM" id="MobiDB-lite"/>
    </source>
</evidence>